<evidence type="ECO:0000313" key="7">
    <source>
        <dbReference type="EMBL" id="APJ02485.1"/>
    </source>
</evidence>
<protein>
    <recommendedName>
        <fullName evidence="5 6">Dephospho-CoA kinase</fullName>
        <ecNumber evidence="5 6">2.7.1.24</ecNumber>
    </recommendedName>
    <alternativeName>
        <fullName evidence="5">Dephosphocoenzyme A kinase</fullName>
    </alternativeName>
</protein>
<dbReference type="GO" id="GO:0005737">
    <property type="term" value="C:cytoplasm"/>
    <property type="evidence" value="ECO:0007669"/>
    <property type="project" value="UniProtKB-SubCell"/>
</dbReference>
<accession>A0A1L4CX12</accession>
<keyword evidence="4 5" id="KW-0173">Coenzyme A biosynthesis</keyword>
<dbReference type="SUPFAM" id="SSF52540">
    <property type="entry name" value="P-loop containing nucleoside triphosphate hydrolases"/>
    <property type="match status" value="1"/>
</dbReference>
<dbReference type="GO" id="GO:0004140">
    <property type="term" value="F:dephospho-CoA kinase activity"/>
    <property type="evidence" value="ECO:0007669"/>
    <property type="project" value="UniProtKB-UniRule"/>
</dbReference>
<keyword evidence="5 7" id="KW-0418">Kinase</keyword>
<comment type="subcellular location">
    <subcellularLocation>
        <location evidence="5">Cytoplasm</location>
    </subcellularLocation>
</comment>
<dbReference type="RefSeq" id="WP_148696190.1">
    <property type="nucleotide sequence ID" value="NZ_CP017834.1"/>
</dbReference>
<keyword evidence="8" id="KW-1185">Reference proteome</keyword>
<dbReference type="GO" id="GO:0005524">
    <property type="term" value="F:ATP binding"/>
    <property type="evidence" value="ECO:0007669"/>
    <property type="project" value="UniProtKB-UniRule"/>
</dbReference>
<comment type="pathway">
    <text evidence="5">Cofactor biosynthesis; coenzyme A biosynthesis; CoA from (R)-pantothenate: step 5/5.</text>
</comment>
<proteinExistence type="inferred from homology"/>
<evidence type="ECO:0000256" key="3">
    <source>
        <dbReference type="ARBA" id="ARBA00022840"/>
    </source>
</evidence>
<evidence type="ECO:0000313" key="8">
    <source>
        <dbReference type="Proteomes" id="UP000184731"/>
    </source>
</evidence>
<evidence type="ECO:0000256" key="1">
    <source>
        <dbReference type="ARBA" id="ARBA00009018"/>
    </source>
</evidence>
<comment type="catalytic activity">
    <reaction evidence="5">
        <text>3'-dephospho-CoA + ATP = ADP + CoA + H(+)</text>
        <dbReference type="Rhea" id="RHEA:18245"/>
        <dbReference type="ChEBI" id="CHEBI:15378"/>
        <dbReference type="ChEBI" id="CHEBI:30616"/>
        <dbReference type="ChEBI" id="CHEBI:57287"/>
        <dbReference type="ChEBI" id="CHEBI:57328"/>
        <dbReference type="ChEBI" id="CHEBI:456216"/>
        <dbReference type="EC" id="2.7.1.24"/>
    </reaction>
</comment>
<keyword evidence="2 5" id="KW-0547">Nucleotide-binding</keyword>
<gene>
    <name evidence="5" type="primary">coaE</name>
    <name evidence="7" type="ORF">AXG55_00460</name>
</gene>
<comment type="similarity">
    <text evidence="1 5">Belongs to the CoaE family.</text>
</comment>
<dbReference type="KEGG" id="saqi:AXG55_00460"/>
<dbReference type="UniPathway" id="UPA00241">
    <property type="reaction ID" value="UER00356"/>
</dbReference>
<dbReference type="PANTHER" id="PTHR10695">
    <property type="entry name" value="DEPHOSPHO-COA KINASE-RELATED"/>
    <property type="match status" value="1"/>
</dbReference>
<dbReference type="CDD" id="cd02022">
    <property type="entry name" value="DPCK"/>
    <property type="match status" value="1"/>
</dbReference>
<dbReference type="PROSITE" id="PS51219">
    <property type="entry name" value="DPCK"/>
    <property type="match status" value="1"/>
</dbReference>
<dbReference type="HAMAP" id="MF_00376">
    <property type="entry name" value="Dephospho_CoA_kinase"/>
    <property type="match status" value="1"/>
</dbReference>
<dbReference type="GO" id="GO:0015937">
    <property type="term" value="P:coenzyme A biosynthetic process"/>
    <property type="evidence" value="ECO:0007669"/>
    <property type="project" value="UniProtKB-UniRule"/>
</dbReference>
<dbReference type="STRING" id="1915309.AXG55_00460"/>
<sequence length="203" mass="22810">MSKKIAITGGIGSGKSSLAKILAQKGYCVWDADVFSREVLFFPEVQARIKAIFGNSVFIGDGQLNRELVRSQIFANAKLKKSLEKIIHPAIHDLFNSKYRELLKVASTAWVFYEASLILEKGRKSFFDFCVVVVADENVKLRRLSEKRNLPEAEARKIMATQMSDSEKISHADYVIDNSASLDLLEKSAEKLILYLSEKFSSP</sequence>
<evidence type="ECO:0000256" key="2">
    <source>
        <dbReference type="ARBA" id="ARBA00022741"/>
    </source>
</evidence>
<dbReference type="EMBL" id="CP017834">
    <property type="protein sequence ID" value="APJ02485.1"/>
    <property type="molecule type" value="Genomic_DNA"/>
</dbReference>
<dbReference type="Pfam" id="PF01121">
    <property type="entry name" value="CoaE"/>
    <property type="match status" value="1"/>
</dbReference>
<dbReference type="Gene3D" id="3.40.50.300">
    <property type="entry name" value="P-loop containing nucleotide triphosphate hydrolases"/>
    <property type="match status" value="1"/>
</dbReference>
<dbReference type="AlphaFoldDB" id="A0A1L4CX12"/>
<keyword evidence="5" id="KW-0808">Transferase</keyword>
<keyword evidence="5" id="KW-0963">Cytoplasm</keyword>
<evidence type="ECO:0000256" key="5">
    <source>
        <dbReference type="HAMAP-Rule" id="MF_00376"/>
    </source>
</evidence>
<organism evidence="7 8">
    <name type="scientific">Silvanigrella aquatica</name>
    <dbReference type="NCBI Taxonomy" id="1915309"/>
    <lineage>
        <taxon>Bacteria</taxon>
        <taxon>Pseudomonadati</taxon>
        <taxon>Bdellovibrionota</taxon>
        <taxon>Oligoflexia</taxon>
        <taxon>Silvanigrellales</taxon>
        <taxon>Silvanigrellaceae</taxon>
        <taxon>Silvanigrella</taxon>
    </lineage>
</organism>
<name>A0A1L4CX12_9BACT</name>
<evidence type="ECO:0000256" key="6">
    <source>
        <dbReference type="NCBIfam" id="TIGR00152"/>
    </source>
</evidence>
<dbReference type="InterPro" id="IPR027417">
    <property type="entry name" value="P-loop_NTPase"/>
</dbReference>
<dbReference type="OrthoDB" id="9812943at2"/>
<feature type="binding site" evidence="5">
    <location>
        <begin position="12"/>
        <end position="17"/>
    </location>
    <ligand>
        <name>ATP</name>
        <dbReference type="ChEBI" id="CHEBI:30616"/>
    </ligand>
</feature>
<dbReference type="PANTHER" id="PTHR10695:SF46">
    <property type="entry name" value="BIFUNCTIONAL COENZYME A SYNTHASE-RELATED"/>
    <property type="match status" value="1"/>
</dbReference>
<keyword evidence="3 5" id="KW-0067">ATP-binding</keyword>
<dbReference type="InterPro" id="IPR001977">
    <property type="entry name" value="Depp_CoAkinase"/>
</dbReference>
<comment type="function">
    <text evidence="5">Catalyzes the phosphorylation of the 3'-hydroxyl group of dephosphocoenzyme A to form coenzyme A.</text>
</comment>
<dbReference type="NCBIfam" id="TIGR00152">
    <property type="entry name" value="dephospho-CoA kinase"/>
    <property type="match status" value="1"/>
</dbReference>
<reference evidence="7 8" key="1">
    <citation type="submission" date="2016-10" db="EMBL/GenBank/DDBJ databases">
        <title>Silvanigrella aquatica sp. nov., isolated from a freshwater lake located in the Black Forest, Germany, description of Silvanigrellaceae fam. nov., Silvanigrellales ord. nov., reclassification of the order Bdellovibrionales in the class Oligoflexia, reclassification of the families Bacteriovoracaceae and Halobacteriovoraceae in the new order Bacteriovoracales ord. nov., and reclassification of the family Pseudobacteriovoracaceae in the order Oligoflexiales.</title>
        <authorList>
            <person name="Hahn M.W."/>
            <person name="Schmidt J."/>
            <person name="Koll U."/>
            <person name="Rohde M."/>
            <person name="Verbag S."/>
            <person name="Pitt A."/>
            <person name="Nakai R."/>
            <person name="Naganuma T."/>
            <person name="Lang E."/>
        </authorList>
    </citation>
    <scope>NUCLEOTIDE SEQUENCE [LARGE SCALE GENOMIC DNA]</scope>
    <source>
        <strain evidence="7 8">MWH-Nonnen-W8red</strain>
    </source>
</reference>
<dbReference type="EC" id="2.7.1.24" evidence="5 6"/>
<dbReference type="Proteomes" id="UP000184731">
    <property type="component" value="Chromosome"/>
</dbReference>
<evidence type="ECO:0000256" key="4">
    <source>
        <dbReference type="ARBA" id="ARBA00022993"/>
    </source>
</evidence>